<dbReference type="InterPro" id="IPR012334">
    <property type="entry name" value="Pectin_lyas_fold"/>
</dbReference>
<dbReference type="InterPro" id="IPR052063">
    <property type="entry name" value="Polysaccharide_Lyase_1"/>
</dbReference>
<dbReference type="InterPro" id="IPR002022">
    <property type="entry name" value="Pec_lyase"/>
</dbReference>
<organism evidence="7 8">
    <name type="scientific">Paenibacillus vulneris</name>
    <dbReference type="NCBI Taxonomy" id="1133364"/>
    <lineage>
        <taxon>Bacteria</taxon>
        <taxon>Bacillati</taxon>
        <taxon>Bacillota</taxon>
        <taxon>Bacilli</taxon>
        <taxon>Bacillales</taxon>
        <taxon>Paenibacillaceae</taxon>
        <taxon>Paenibacillus</taxon>
    </lineage>
</organism>
<gene>
    <name evidence="7" type="ORF">ACFQ4B_25605</name>
</gene>
<evidence type="ECO:0000259" key="6">
    <source>
        <dbReference type="PROSITE" id="PS50853"/>
    </source>
</evidence>
<feature type="chain" id="PRO_5046047233" evidence="5">
    <location>
        <begin position="29"/>
        <end position="1258"/>
    </location>
</feature>
<feature type="signal peptide" evidence="5">
    <location>
        <begin position="1"/>
        <end position="28"/>
    </location>
</feature>
<accession>A0ABW3UUJ9</accession>
<feature type="region of interest" description="Disordered" evidence="4">
    <location>
        <begin position="445"/>
        <end position="478"/>
    </location>
</feature>
<dbReference type="RefSeq" id="WP_345590854.1">
    <property type="nucleotide sequence ID" value="NZ_BAABJG010000024.1"/>
</dbReference>
<feature type="compositionally biased region" description="Polar residues" evidence="4">
    <location>
        <begin position="988"/>
        <end position="1001"/>
    </location>
</feature>
<feature type="domain" description="Fibronectin type-III" evidence="6">
    <location>
        <begin position="734"/>
        <end position="821"/>
    </location>
</feature>
<dbReference type="InterPro" id="IPR013783">
    <property type="entry name" value="Ig-like_fold"/>
</dbReference>
<name>A0ABW3UUJ9_9BACL</name>
<evidence type="ECO:0000256" key="5">
    <source>
        <dbReference type="SAM" id="SignalP"/>
    </source>
</evidence>
<dbReference type="Gene3D" id="3.30.1920.20">
    <property type="match status" value="1"/>
</dbReference>
<dbReference type="InterPro" id="IPR036116">
    <property type="entry name" value="FN3_sf"/>
</dbReference>
<dbReference type="InterPro" id="IPR058094">
    <property type="entry name" value="Ig-like_OmpL47-like"/>
</dbReference>
<dbReference type="CDD" id="cd00063">
    <property type="entry name" value="FN3"/>
    <property type="match status" value="3"/>
</dbReference>
<dbReference type="Proteomes" id="UP001597180">
    <property type="component" value="Unassembled WGS sequence"/>
</dbReference>
<dbReference type="SMART" id="SM00656">
    <property type="entry name" value="Amb_all"/>
    <property type="match status" value="1"/>
</dbReference>
<feature type="domain" description="Fibronectin type-III" evidence="6">
    <location>
        <begin position="640"/>
        <end position="728"/>
    </location>
</feature>
<proteinExistence type="predicted"/>
<sequence>MKRRRLALILSVAMGLSLFQLPMPAAFAAYDSLPAFPGAEGFGYAAAGGRGGEVYHVTSYDLTGPGTFHDALTTAGSTPRTIVFDISGELTIPQIIVSGKSKITIAGQTAPGDGVTIRGNNIRFVNCSDIIIRYMRFRMGAQGFNDDSMYLEDCRNVMIDHSSFSWGTDEVLSIKSKDYNNPKSKNITVQWSIISEGLLTHSMGGLVEMNTITMHHNLYAHNNDRNPKTKGVMDFVNNIIYNWGGYPYVAGGESGTKGYGNVVGNYFIAGMNSANPQYGVVRGNENYNLYLKNNRIDSNKNGILDGTDTGTGMMEAERPSLIVPERFEYPPVHTQEPEAAYEEILSHSGASISRDKVDERVIDSVRHQTGAIIGNENDVGGFPQLARTKAPLDTDRDGMPDAWEIAKGLNPNDPEDRNGDLNGDGYTNLEDYLNELAALGFPANYPQTPPAWSGTPFDPPAQPATEQPEPEPAPSMDGKTLRNVVIHDNSGSGTANAANWSVQSNFQPGDFVAGDRMTGSKTYKFVTIPDELKGMEWIRSAVASRSSTSADLLSFYLAADADVYVAHDSRISSRPQWLTSAYEDTGMVIADDQPVQYKLFKKRYPAGSRVVMGANNNTSNMNYFVILKPVSPSTKAPAAAPSGLAGELTAGPTISLQWEPVDGADQYLIYRSTSTMPYFKVIESSKSTEYTDAATELGITYQYKVSAVNAGGESPQSSPVEVLAFDPSKPKPSVPTGLQVADAKSMSVALKWSPVDGAVSYEIYRAALPNGAYQKIAAVSKAAFTDKTVSPSTSYSYKVAAAGVGGASALSEGVSTTTKPQVAQPQAPEGLTAGEVTAAAFAIQWNPVNSAERYYVYRKGIGDNDFTRLGSTVSPRYLDDTVSADRASYIYKVTAENEMGESAASRELAIDMPLPATPSQLFVGLKGETFVGLIWTSHGGATQYNVYRESAGEPMQYVGYAKVDTFYDRTVKPGVEYTYYITGKNASGESGPSNRVTVKTPETSKDITPPVTTTDAKPGWHNTAQTINLIAIDAEGSAVSTYYSVDDAPFQAGNRIEIGQEGVHTLRYYSVDASGNREDVQSAQVSVDLTGPVVPLSVTESVYHSDAVNIRLDITDALSGVDQVKATLDGKEVSLPITAAPYELSIGDHAMTVTATDHAGNVTVQHGVLKVVVNRGYLDKALQSAYDQGLIANKGILNSLLAKVNRIHSETDPAKIINALNSLENELKAQAGKHIDAAFAQHLLSDIDYLISQAKDQP</sequence>
<feature type="domain" description="Fibronectin type-III" evidence="6">
    <location>
        <begin position="917"/>
        <end position="1003"/>
    </location>
</feature>
<dbReference type="SMART" id="SM00060">
    <property type="entry name" value="FN3"/>
    <property type="match status" value="4"/>
</dbReference>
<keyword evidence="3" id="KW-0456">Lyase</keyword>
<keyword evidence="1" id="KW-0479">Metal-binding</keyword>
<evidence type="ECO:0000313" key="7">
    <source>
        <dbReference type="EMBL" id="MFD1223501.1"/>
    </source>
</evidence>
<evidence type="ECO:0000313" key="8">
    <source>
        <dbReference type="Proteomes" id="UP001597180"/>
    </source>
</evidence>
<protein>
    <submittedName>
        <fullName evidence="7">OmpL47-type beta-barrel domain-containing protein</fullName>
    </submittedName>
</protein>
<dbReference type="PROSITE" id="PS50853">
    <property type="entry name" value="FN3"/>
    <property type="match status" value="3"/>
</dbReference>
<comment type="caution">
    <text evidence="7">The sequence shown here is derived from an EMBL/GenBank/DDBJ whole genome shotgun (WGS) entry which is preliminary data.</text>
</comment>
<keyword evidence="2" id="KW-0325">Glycoprotein</keyword>
<evidence type="ECO:0000256" key="3">
    <source>
        <dbReference type="ARBA" id="ARBA00023239"/>
    </source>
</evidence>
<dbReference type="PANTHER" id="PTHR42970:SF1">
    <property type="entry name" value="PECTATE LYASE C-RELATED"/>
    <property type="match status" value="1"/>
</dbReference>
<dbReference type="Gene3D" id="2.60.40.10">
    <property type="entry name" value="Immunoglobulins"/>
    <property type="match status" value="5"/>
</dbReference>
<feature type="region of interest" description="Disordered" evidence="4">
    <location>
        <begin position="988"/>
        <end position="1019"/>
    </location>
</feature>
<dbReference type="SUPFAM" id="SSF51126">
    <property type="entry name" value="Pectin lyase-like"/>
    <property type="match status" value="1"/>
</dbReference>
<dbReference type="InterPro" id="IPR011050">
    <property type="entry name" value="Pectin_lyase_fold/virulence"/>
</dbReference>
<evidence type="ECO:0000256" key="1">
    <source>
        <dbReference type="ARBA" id="ARBA00022723"/>
    </source>
</evidence>
<evidence type="ECO:0000256" key="4">
    <source>
        <dbReference type="SAM" id="MobiDB-lite"/>
    </source>
</evidence>
<dbReference type="NCBIfam" id="NF047446">
    <property type="entry name" value="barrel_OmpL47"/>
    <property type="match status" value="1"/>
</dbReference>
<dbReference type="InterPro" id="IPR003961">
    <property type="entry name" value="FN3_dom"/>
</dbReference>
<dbReference type="PANTHER" id="PTHR42970">
    <property type="entry name" value="PECTATE LYASE C-RELATED"/>
    <property type="match status" value="1"/>
</dbReference>
<dbReference type="SUPFAM" id="SSF49265">
    <property type="entry name" value="Fibronectin type III"/>
    <property type="match status" value="3"/>
</dbReference>
<dbReference type="EMBL" id="JBHTLU010000035">
    <property type="protein sequence ID" value="MFD1223501.1"/>
    <property type="molecule type" value="Genomic_DNA"/>
</dbReference>
<dbReference type="Gene3D" id="2.160.20.10">
    <property type="entry name" value="Single-stranded right-handed beta-helix, Pectin lyase-like"/>
    <property type="match status" value="1"/>
</dbReference>
<evidence type="ECO:0000256" key="2">
    <source>
        <dbReference type="ARBA" id="ARBA00023180"/>
    </source>
</evidence>
<keyword evidence="5" id="KW-0732">Signal</keyword>
<reference evidence="8" key="1">
    <citation type="journal article" date="2019" name="Int. J. Syst. Evol. Microbiol.">
        <title>The Global Catalogue of Microorganisms (GCM) 10K type strain sequencing project: providing services to taxonomists for standard genome sequencing and annotation.</title>
        <authorList>
            <consortium name="The Broad Institute Genomics Platform"/>
            <consortium name="The Broad Institute Genome Sequencing Center for Infectious Disease"/>
            <person name="Wu L."/>
            <person name="Ma J."/>
        </authorList>
    </citation>
    <scope>NUCLEOTIDE SEQUENCE [LARGE SCALE GENOMIC DNA]</scope>
    <source>
        <strain evidence="8">CCUG 53270</strain>
    </source>
</reference>
<keyword evidence="8" id="KW-1185">Reference proteome</keyword>